<gene>
    <name evidence="2" type="ORF">Hsar01_02099</name>
</gene>
<name>A0ABP9UNH3_9BACT</name>
<comment type="caution">
    <text evidence="2">The sequence shown here is derived from an EMBL/GenBank/DDBJ whole genome shotgun (WGS) entry which is preliminary data.</text>
</comment>
<dbReference type="RefSeq" id="WP_353567002.1">
    <property type="nucleotide sequence ID" value="NZ_BAABRI010000010.1"/>
</dbReference>
<protein>
    <recommendedName>
        <fullName evidence="4">Peptidase</fullName>
    </recommendedName>
</protein>
<organism evidence="2 3">
    <name type="scientific">Haloferula sargassicola</name>
    <dbReference type="NCBI Taxonomy" id="490096"/>
    <lineage>
        <taxon>Bacteria</taxon>
        <taxon>Pseudomonadati</taxon>
        <taxon>Verrucomicrobiota</taxon>
        <taxon>Verrucomicrobiia</taxon>
        <taxon>Verrucomicrobiales</taxon>
        <taxon>Verrucomicrobiaceae</taxon>
        <taxon>Haloferula</taxon>
    </lineage>
</organism>
<dbReference type="SUPFAM" id="SSF89260">
    <property type="entry name" value="Collagen-binding domain"/>
    <property type="match status" value="1"/>
</dbReference>
<dbReference type="InterPro" id="IPR013783">
    <property type="entry name" value="Ig-like_fold"/>
</dbReference>
<accession>A0ABP9UNH3</accession>
<reference evidence="2 3" key="1">
    <citation type="submission" date="2024-02" db="EMBL/GenBank/DDBJ databases">
        <title>Haloferula sargassicola NBRC 104335.</title>
        <authorList>
            <person name="Ichikawa N."/>
            <person name="Katano-Makiyama Y."/>
            <person name="Hidaka K."/>
        </authorList>
    </citation>
    <scope>NUCLEOTIDE SEQUENCE [LARGE SCALE GENOMIC DNA]</scope>
    <source>
        <strain evidence="2 3">NBRC 104335</strain>
    </source>
</reference>
<dbReference type="Gene3D" id="2.60.40.10">
    <property type="entry name" value="Immunoglobulins"/>
    <property type="match status" value="1"/>
</dbReference>
<evidence type="ECO:0000313" key="2">
    <source>
        <dbReference type="EMBL" id="GAA5482874.1"/>
    </source>
</evidence>
<feature type="compositionally biased region" description="Basic and acidic residues" evidence="1">
    <location>
        <begin position="773"/>
        <end position="783"/>
    </location>
</feature>
<evidence type="ECO:0000313" key="3">
    <source>
        <dbReference type="Proteomes" id="UP001476282"/>
    </source>
</evidence>
<evidence type="ECO:0008006" key="4">
    <source>
        <dbReference type="Google" id="ProtNLM"/>
    </source>
</evidence>
<feature type="region of interest" description="Disordered" evidence="1">
    <location>
        <begin position="740"/>
        <end position="789"/>
    </location>
</feature>
<proteinExistence type="predicted"/>
<sequence length="789" mass="85563">MRLLLTLLAAPAFAFSPDVQHVQPRGGQRGTEMEIRFHGERLQGPQEILFHQTGIEVLGLTGQDDGKQVVAKLRIAPDAPLGEHDLRLRTAGGVSYLRSLWIGQLPTTAEAEPNNSFEAPQKIELNTTVEGVSQNEDEDFYSVILKKGQPLAVEVEAMRLGRTFFDAYVAILGPDRFELAACDDATLLRNDAFATITAPEDGEYRVVVREAAYQGSDASQYRLHIGTFPRPAGVFPSGARLGETIDFTFTDGLTRQVAIPETASGLFPVFAERDGLSSPSPNWIFVSPLAYAHESEPNQAPKQATPLPEIPCAAQGVLAGESDIDWFRFAAKKGENLDIRLRGRELRSPIDSVVSLRNSNNKQLAANDDQGSPDSFIQWTCPDDGDYLLSVRDKLGRTGPEFTYRLEIERRGPSISASLPVTERDNSQARKMITIPRGNRYATVVNINRSNLGCDAVFEAGSLPEGVTMTVPPIPRSLNNFPVIFHATPEAPVAGGWHPFTIRATGENLPQVSGPLRETVHHIEINNQGTYHSTESDKIAVAVTEEAPFTVTLDAPAVPLTQRGSLKLAAHVQRQGDFMAPVTLSMVWNPPGIGSPANLKIEEGQNDAGYEINANPDAPVADWQVCVLATADTPKGPVMVATDFVPLRVVDPWVTASIDLSATEQGRDVPVICKLKHHREFAGKATAELVGLPHGTSTGPLEFDQDTAELTFPITVAEDAAVGKHSGLFLRIEVPENGSTVLHQTGHGGTLRIDKPAPAVAETKAPEPQPEQPAEKPLSRLEQLRAQAH</sequence>
<evidence type="ECO:0000256" key="1">
    <source>
        <dbReference type="SAM" id="MobiDB-lite"/>
    </source>
</evidence>
<keyword evidence="3" id="KW-1185">Reference proteome</keyword>
<dbReference type="Proteomes" id="UP001476282">
    <property type="component" value="Unassembled WGS sequence"/>
</dbReference>
<dbReference type="EMBL" id="BAABRI010000010">
    <property type="protein sequence ID" value="GAA5482874.1"/>
    <property type="molecule type" value="Genomic_DNA"/>
</dbReference>
<dbReference type="Gene3D" id="2.60.120.380">
    <property type="match status" value="2"/>
</dbReference>